<dbReference type="InterPro" id="IPR027417">
    <property type="entry name" value="P-loop_NTPase"/>
</dbReference>
<keyword evidence="5" id="KW-0067">ATP-binding</keyword>
<keyword evidence="13" id="KW-1185">Reference proteome</keyword>
<feature type="domain" description="ABC transporter" evidence="10">
    <location>
        <begin position="426"/>
        <end position="649"/>
    </location>
</feature>
<feature type="transmembrane region" description="Helical" evidence="9">
    <location>
        <begin position="1082"/>
        <end position="1101"/>
    </location>
</feature>
<feature type="region of interest" description="Disordered" evidence="8">
    <location>
        <begin position="1"/>
        <end position="27"/>
    </location>
</feature>
<dbReference type="InterPro" id="IPR003439">
    <property type="entry name" value="ABC_transporter-like_ATP-bd"/>
</dbReference>
<feature type="domain" description="ABC transporter" evidence="10">
    <location>
        <begin position="1150"/>
        <end position="1384"/>
    </location>
</feature>
<sequence>MATDVKNETFVLRESKGSKPAGPRRRTVSTKPIPIWSNFFLSNWLYLWVIPLLSRAASTTTATFAKTKLVLRNSETARVNTDKLEQAWFAEVKRNPKSPKFIKAMMSAYGIEYASIGIYKIMWTVFTWAGAWYLLKLILQFLSKKQEFFDGHMFAMALLLSSLFSSITIHQQYGECNRVGIKVRAAITGIVYRKSLRISRLKGGAGEVINILSTDVTRINEAVVNFHFLWAAFVEVVLILGISFYEIGVSATPALGWVLILLPVQIYLGRRTNELNREQTATTTERVHLMSEILTAIKLIKFYAWESPFTEKIDKIREKESSLIYDGLIVKTINFAVVFAVPVLVALTCLGTYVGLGNTLTASVSFTVLSVFNTLRYPFFMLPIAVKSTAGAMTALVRLEEFLQLDEVEEVKVSTPPPGCDLAIDINGSDFKWDGAEGDAPTLSDVTLAVKKGARVAIVGDVGSGKSSLIAAFLGQIRQVRGSEMKLYGTTAYMSQEAWILNLTLRENIIFGKNMDKPRYKEVIRVAGLQRDLTLLLAADQTELAERGANLSGGQRQRVSLARTVYYDADIVVLDDPLSAVDQHVGRHIFEECFIKYLSNKTLIVALNQLQYLSQFDHIVFIENGKIRSQGPYSQLMEQDTVFAELVNSHVNDGEQGEEEEDLGAEPMNKADFEIADGPAPAISSSPQALSASPSSASLGKRSARGRAPLHPNDASTGEVADLMDHNGLSVTSRNQLSVYRDVNENTIRSVIDRQNQTSIVGAERTHDVAAVTARSELSVYSLSQVRAKDPEDDDEDDDDALLRGKLVQEDESALATGFADFAAFARAGSGVTRTILIMVFFSLVHGVRIGGDYWLRLWVPRIGGFSDGVYIGVYGVFTAVFTAGVLARGLIFSKITSYKAYTLHNKLFDAVMHAPMSFFDMTPLGRILSAFSKHMLHVDDTMLDSAMQALQYFPLGLGALILCAVTIPWNWAPAVGVVVIAYLLVRVSNPADLKTKSLEAITKPPIYAHLTATLEGLFSVRAYHAQDRFDAMNLARVDTNHEAMFAMQCVKSFQALYLDILSSLFIYLSSLLLVINRDTPGIDSVAGLALSNALQMLVFVQWTVRMWGEVETQISSVGQLVYYGNVKPEAPFEIPEKKPPATWPTEGRIRFDNIVLRYQKFGVAVLKNVSCTIYPTEKIGIVGRTGSGKSTLLVSLLRIVESAEGKITIDDLDVGEIGLHDLRNKVAIIPQEPVMFVGTLRSNLDPFNRSTDEEIWKALDAVQLGEKVRNMPNKLETAVTENGKSVSQGQRQLICIARAILSKAKILVLDEATASLDAKTDLLIQETIKKNFADLTMLTIAHRLNTIIECDRVLVMDAGRIVEFDEPIKLLDIPNGVFRSLVEQTGGAAASKLRECAVSAHAARAARGYSIPEEHRATGPMTVSELAAGQTH</sequence>
<dbReference type="InterPro" id="IPR017871">
    <property type="entry name" value="ABC_transporter-like_CS"/>
</dbReference>
<dbReference type="PROSITE" id="PS50893">
    <property type="entry name" value="ABC_TRANSPORTER_2"/>
    <property type="match status" value="2"/>
</dbReference>
<gene>
    <name evidence="12" type="ORF">HK105_204377</name>
</gene>
<evidence type="ECO:0000256" key="5">
    <source>
        <dbReference type="ARBA" id="ARBA00022840"/>
    </source>
</evidence>
<evidence type="ECO:0000313" key="13">
    <source>
        <dbReference type="Proteomes" id="UP001527925"/>
    </source>
</evidence>
<feature type="transmembrane region" description="Helical" evidence="9">
    <location>
        <begin position="953"/>
        <end position="986"/>
    </location>
</feature>
<evidence type="ECO:0000256" key="4">
    <source>
        <dbReference type="ARBA" id="ARBA00022741"/>
    </source>
</evidence>
<dbReference type="InterPro" id="IPR044726">
    <property type="entry name" value="ABCC_6TM_D2"/>
</dbReference>
<evidence type="ECO:0000256" key="2">
    <source>
        <dbReference type="ARBA" id="ARBA00022448"/>
    </source>
</evidence>
<dbReference type="PROSITE" id="PS50929">
    <property type="entry name" value="ABC_TM1F"/>
    <property type="match status" value="2"/>
</dbReference>
<evidence type="ECO:0000256" key="9">
    <source>
        <dbReference type="SAM" id="Phobius"/>
    </source>
</evidence>
<dbReference type="InterPro" id="IPR011527">
    <property type="entry name" value="ABC1_TM_dom"/>
</dbReference>
<feature type="transmembrane region" description="Helical" evidence="9">
    <location>
        <begin position="121"/>
        <end position="139"/>
    </location>
</feature>
<dbReference type="EMBL" id="JADGIZ020000019">
    <property type="protein sequence ID" value="KAL2915954.1"/>
    <property type="molecule type" value="Genomic_DNA"/>
</dbReference>
<comment type="caution">
    <text evidence="12">The sequence shown here is derived from an EMBL/GenBank/DDBJ whole genome shotgun (WGS) entry which is preliminary data.</text>
</comment>
<dbReference type="InterPro" id="IPR050173">
    <property type="entry name" value="ABC_transporter_C-like"/>
</dbReference>
<dbReference type="InterPro" id="IPR044746">
    <property type="entry name" value="ABCC_6TM_D1"/>
</dbReference>
<dbReference type="CDD" id="cd03250">
    <property type="entry name" value="ABCC_MRP_domain1"/>
    <property type="match status" value="1"/>
</dbReference>
<evidence type="ECO:0000313" key="12">
    <source>
        <dbReference type="EMBL" id="KAL2915954.1"/>
    </source>
</evidence>
<dbReference type="InterPro" id="IPR003593">
    <property type="entry name" value="AAA+_ATPase"/>
</dbReference>
<dbReference type="Pfam" id="PF00005">
    <property type="entry name" value="ABC_tran"/>
    <property type="match status" value="2"/>
</dbReference>
<feature type="transmembrane region" description="Helical" evidence="9">
    <location>
        <begin position="872"/>
        <end position="892"/>
    </location>
</feature>
<protein>
    <recommendedName>
        <fullName evidence="14">P-loop containing nucleoside triphosphate hydrolase protein</fullName>
    </recommendedName>
</protein>
<dbReference type="PANTHER" id="PTHR24223">
    <property type="entry name" value="ATP-BINDING CASSETTE SUB-FAMILY C"/>
    <property type="match status" value="1"/>
</dbReference>
<feature type="compositionally biased region" description="Basic and acidic residues" evidence="8">
    <location>
        <begin position="1"/>
        <end position="17"/>
    </location>
</feature>
<dbReference type="SUPFAM" id="SSF90123">
    <property type="entry name" value="ABC transporter transmembrane region"/>
    <property type="match status" value="2"/>
</dbReference>
<keyword evidence="7 9" id="KW-0472">Membrane</keyword>
<evidence type="ECO:0000259" key="10">
    <source>
        <dbReference type="PROSITE" id="PS50893"/>
    </source>
</evidence>
<evidence type="ECO:0000256" key="8">
    <source>
        <dbReference type="SAM" id="MobiDB-lite"/>
    </source>
</evidence>
<feature type="transmembrane region" description="Helical" evidence="9">
    <location>
        <begin position="1057"/>
        <end position="1076"/>
    </location>
</feature>
<dbReference type="Gene3D" id="3.40.50.300">
    <property type="entry name" value="P-loop containing nucleotide triphosphate hydrolases"/>
    <property type="match status" value="2"/>
</dbReference>
<feature type="domain" description="ABC transmembrane type-1" evidence="11">
    <location>
        <begin position="133"/>
        <end position="391"/>
    </location>
</feature>
<dbReference type="CDD" id="cd03244">
    <property type="entry name" value="ABCC_MRP_domain2"/>
    <property type="match status" value="1"/>
</dbReference>
<evidence type="ECO:0000256" key="3">
    <source>
        <dbReference type="ARBA" id="ARBA00022692"/>
    </source>
</evidence>
<dbReference type="Pfam" id="PF00664">
    <property type="entry name" value="ABC_membrane"/>
    <property type="match status" value="2"/>
</dbReference>
<feature type="region of interest" description="Disordered" evidence="8">
    <location>
        <begin position="675"/>
        <end position="720"/>
    </location>
</feature>
<dbReference type="Gene3D" id="1.20.1560.10">
    <property type="entry name" value="ABC transporter type 1, transmembrane domain"/>
    <property type="match status" value="2"/>
</dbReference>
<keyword evidence="4" id="KW-0547">Nucleotide-binding</keyword>
<comment type="subcellular location">
    <subcellularLocation>
        <location evidence="1">Membrane</location>
        <topology evidence="1">Multi-pass membrane protein</topology>
    </subcellularLocation>
</comment>
<evidence type="ECO:0000259" key="11">
    <source>
        <dbReference type="PROSITE" id="PS50929"/>
    </source>
</evidence>
<name>A0ABR4N8V8_9FUNG</name>
<feature type="transmembrane region" description="Helical" evidence="9">
    <location>
        <begin position="228"/>
        <end position="245"/>
    </location>
</feature>
<keyword evidence="6 9" id="KW-1133">Transmembrane helix</keyword>
<evidence type="ECO:0008006" key="14">
    <source>
        <dbReference type="Google" id="ProtNLM"/>
    </source>
</evidence>
<dbReference type="CDD" id="cd18580">
    <property type="entry name" value="ABC_6TM_ABCC_D2"/>
    <property type="match status" value="1"/>
</dbReference>
<evidence type="ECO:0000256" key="7">
    <source>
        <dbReference type="ARBA" id="ARBA00023136"/>
    </source>
</evidence>
<keyword evidence="3 9" id="KW-0812">Transmembrane</keyword>
<feature type="transmembrane region" description="Helical" evidence="9">
    <location>
        <begin position="251"/>
        <end position="269"/>
    </location>
</feature>
<accession>A0ABR4N8V8</accession>
<feature type="domain" description="ABC transmembrane type-1" evidence="11">
    <location>
        <begin position="822"/>
        <end position="1113"/>
    </location>
</feature>
<organism evidence="12 13">
    <name type="scientific">Polyrhizophydium stewartii</name>
    <dbReference type="NCBI Taxonomy" id="2732419"/>
    <lineage>
        <taxon>Eukaryota</taxon>
        <taxon>Fungi</taxon>
        <taxon>Fungi incertae sedis</taxon>
        <taxon>Chytridiomycota</taxon>
        <taxon>Chytridiomycota incertae sedis</taxon>
        <taxon>Chytridiomycetes</taxon>
        <taxon>Rhizophydiales</taxon>
        <taxon>Rhizophydiales incertae sedis</taxon>
        <taxon>Polyrhizophydium</taxon>
    </lineage>
</organism>
<evidence type="ECO:0000256" key="1">
    <source>
        <dbReference type="ARBA" id="ARBA00004141"/>
    </source>
</evidence>
<dbReference type="CDD" id="cd18579">
    <property type="entry name" value="ABC_6TM_ABCC_D1"/>
    <property type="match status" value="1"/>
</dbReference>
<dbReference type="SUPFAM" id="SSF52540">
    <property type="entry name" value="P-loop containing nucleoside triphosphate hydrolases"/>
    <property type="match status" value="2"/>
</dbReference>
<feature type="compositionally biased region" description="Low complexity" evidence="8">
    <location>
        <begin position="679"/>
        <end position="698"/>
    </location>
</feature>
<dbReference type="Proteomes" id="UP001527925">
    <property type="component" value="Unassembled WGS sequence"/>
</dbReference>
<proteinExistence type="predicted"/>
<dbReference type="PANTHER" id="PTHR24223:SF447">
    <property type="entry name" value="MULTIDRUG RESISTANCE-ASSOCIATED PROTEIN 5"/>
    <property type="match status" value="1"/>
</dbReference>
<reference evidence="12 13" key="1">
    <citation type="submission" date="2023-09" db="EMBL/GenBank/DDBJ databases">
        <title>Pangenome analysis of Batrachochytrium dendrobatidis and related Chytrids.</title>
        <authorList>
            <person name="Yacoub M.N."/>
            <person name="Stajich J.E."/>
            <person name="James T.Y."/>
        </authorList>
    </citation>
    <scope>NUCLEOTIDE SEQUENCE [LARGE SCALE GENOMIC DNA]</scope>
    <source>
        <strain evidence="12 13">JEL0888</strain>
    </source>
</reference>
<feature type="transmembrane region" description="Helical" evidence="9">
    <location>
        <begin position="151"/>
        <end position="169"/>
    </location>
</feature>
<keyword evidence="2" id="KW-0813">Transport</keyword>
<dbReference type="SMART" id="SM00382">
    <property type="entry name" value="AAA"/>
    <property type="match status" value="2"/>
</dbReference>
<feature type="transmembrane region" description="Helical" evidence="9">
    <location>
        <begin position="323"/>
        <end position="347"/>
    </location>
</feature>
<dbReference type="InterPro" id="IPR036640">
    <property type="entry name" value="ABC1_TM_sf"/>
</dbReference>
<dbReference type="PROSITE" id="PS00211">
    <property type="entry name" value="ABC_TRANSPORTER_1"/>
    <property type="match status" value="2"/>
</dbReference>
<evidence type="ECO:0000256" key="6">
    <source>
        <dbReference type="ARBA" id="ARBA00022989"/>
    </source>
</evidence>